<dbReference type="GO" id="GO:0005886">
    <property type="term" value="C:plasma membrane"/>
    <property type="evidence" value="ECO:0007669"/>
    <property type="project" value="UniProtKB-SubCell"/>
</dbReference>
<name>A0A1I1K9G8_9ACTN</name>
<comment type="similarity">
    <text evidence="6">Belongs to the ABC-4 integral membrane protein family.</text>
</comment>
<reference evidence="9 10" key="1">
    <citation type="submission" date="2016-10" db="EMBL/GenBank/DDBJ databases">
        <authorList>
            <person name="de Groot N.N."/>
        </authorList>
    </citation>
    <scope>NUCLEOTIDE SEQUENCE [LARGE SCALE GENOMIC DNA]</scope>
    <source>
        <strain evidence="9 10">CGMCC 1.7056</strain>
    </source>
</reference>
<keyword evidence="10" id="KW-1185">Reference proteome</keyword>
<protein>
    <submittedName>
        <fullName evidence="9">FtsX-like permease family protein</fullName>
    </submittedName>
</protein>
<evidence type="ECO:0000256" key="6">
    <source>
        <dbReference type="ARBA" id="ARBA00038076"/>
    </source>
</evidence>
<dbReference type="EMBL" id="FOLB01000008">
    <property type="protein sequence ID" value="SFC57587.1"/>
    <property type="molecule type" value="Genomic_DNA"/>
</dbReference>
<evidence type="ECO:0000256" key="2">
    <source>
        <dbReference type="ARBA" id="ARBA00022475"/>
    </source>
</evidence>
<feature type="transmembrane region" description="Helical" evidence="7">
    <location>
        <begin position="461"/>
        <end position="482"/>
    </location>
</feature>
<keyword evidence="2" id="KW-1003">Cell membrane</keyword>
<feature type="transmembrane region" description="Helical" evidence="7">
    <location>
        <begin position="343"/>
        <end position="368"/>
    </location>
</feature>
<evidence type="ECO:0000256" key="3">
    <source>
        <dbReference type="ARBA" id="ARBA00022692"/>
    </source>
</evidence>
<keyword evidence="4 7" id="KW-1133">Transmembrane helix</keyword>
<accession>A0A1I1K9G8</accession>
<evidence type="ECO:0000256" key="4">
    <source>
        <dbReference type="ARBA" id="ARBA00022989"/>
    </source>
</evidence>
<keyword evidence="3 7" id="KW-0812">Transmembrane</keyword>
<evidence type="ECO:0000256" key="7">
    <source>
        <dbReference type="SAM" id="Phobius"/>
    </source>
</evidence>
<feature type="transmembrane region" description="Helical" evidence="7">
    <location>
        <begin position="1024"/>
        <end position="1048"/>
    </location>
</feature>
<dbReference type="RefSeq" id="WP_091123997.1">
    <property type="nucleotide sequence ID" value="NZ_FOLB01000008.1"/>
</dbReference>
<feature type="domain" description="ABC3 transporter permease C-terminal" evidence="8">
    <location>
        <begin position="936"/>
        <end position="1055"/>
    </location>
</feature>
<feature type="transmembrane region" description="Helical" evidence="7">
    <location>
        <begin position="431"/>
        <end position="449"/>
    </location>
</feature>
<gene>
    <name evidence="9" type="ORF">SAMN04487968_10854</name>
</gene>
<evidence type="ECO:0000313" key="9">
    <source>
        <dbReference type="EMBL" id="SFC57587.1"/>
    </source>
</evidence>
<keyword evidence="5 7" id="KW-0472">Membrane</keyword>
<feature type="transmembrane region" description="Helical" evidence="7">
    <location>
        <begin position="514"/>
        <end position="534"/>
    </location>
</feature>
<dbReference type="InterPro" id="IPR003838">
    <property type="entry name" value="ABC3_permease_C"/>
</dbReference>
<dbReference type="GO" id="GO:0022857">
    <property type="term" value="F:transmembrane transporter activity"/>
    <property type="evidence" value="ECO:0007669"/>
    <property type="project" value="TreeGrafter"/>
</dbReference>
<dbReference type="AlphaFoldDB" id="A0A1I1K9G8"/>
<dbReference type="InterPro" id="IPR050250">
    <property type="entry name" value="Macrolide_Exporter_MacB"/>
</dbReference>
<feature type="transmembrane region" description="Helical" evidence="7">
    <location>
        <begin position="930"/>
        <end position="950"/>
    </location>
</feature>
<feature type="transmembrane region" description="Helical" evidence="7">
    <location>
        <begin position="299"/>
        <end position="322"/>
    </location>
</feature>
<feature type="transmembrane region" description="Helical" evidence="7">
    <location>
        <begin position="979"/>
        <end position="1004"/>
    </location>
</feature>
<comment type="subcellular location">
    <subcellularLocation>
        <location evidence="1">Cell membrane</location>
        <topology evidence="1">Multi-pass membrane protein</topology>
    </subcellularLocation>
</comment>
<evidence type="ECO:0000259" key="8">
    <source>
        <dbReference type="Pfam" id="PF02687"/>
    </source>
</evidence>
<evidence type="ECO:0000256" key="5">
    <source>
        <dbReference type="ARBA" id="ARBA00023136"/>
    </source>
</evidence>
<dbReference type="PANTHER" id="PTHR30572">
    <property type="entry name" value="MEMBRANE COMPONENT OF TRANSPORTER-RELATED"/>
    <property type="match status" value="1"/>
</dbReference>
<sequence length="1066" mass="108504">MLALVCRRALVQWRVLAAAVVLVAVAASLLGVCTLLLSVTQERAFHVEILRSQPRDVDVTAYVVDVAGPDVAHARRQADGVVTGLLAPMRPTVTSAVTARMRRLGDGDRLAYLASGDALTRAAELMSGRWPTDDPTGPPEAVVPDTAARLLGLRPGDRVTLGQEVGLGGTDRPVSVRVVGTFRPRDRAGWQGDPLSGEGFDATYSDGSLTAPAYGPFLVSDATLSSTDSSVTGMRVTAHPRLSLADAPSLRTAVDSLDHADGLLTSQLTGEARITRVASDLPETLDRIHAQQATTRSTVLVLLVLSTTLSLAAALLAGWLLASLRDEERALLISFGLSRRQQIVAALVEAVVVAAVAAVLAVPAASLVHARLSRLASLRAAGLTQSPTVTGGLVLTVVAGALVLALTLVVTVQDSQTATDRHPRGRSVVRAGSGVLLVALAVVGWWQLHTQPSSTDARGDVTLTVAPVLCLAAATVMAVRLVPLLLSGSARAGGASRGLLVPLAAQQAARRPHVGTAMVLIAAAVATAVFGLALRSTWGRSQEDQTALRVGTDLSLALPAPAVPQDAMAVAAAVAASGAASGAATTAASPVVDTPLALGSFLGDPGSPPALVALDTRHAGALLRGRLEPGRSWASVGADLAPDAAVEGLPLPEAGAGIEATGRAPDHSSITASVTAVVQDPSGFRSSVVAATLPLDGRPHPVDWRGQIGAGARLVAVRLDLDGDPGTVPDSGAGNVATGEVSVTLDIPGATAGSDPAWRLLSLQRDSPVRGATVSVESRTGGVALTATTGIDLEYFTFTGASVLATAFAPPADVPVAVSQDLVDAVGTKVGGTLAATVGDAAVPLRVVAVVPDVPSAPGRVAVLADIDTLTRSLIDAGRLDPVVDAWWFARPAPDLVRVLRGTHLGEVTTRQQVAAQMSHGPLRVTVPTALAVLVVAAGLMFLAGVGLVLSADAQRRSADVARLRALGLTRRGARRVLLVEHAVFIVPLMLVGALVGILGAVVVGPQLIRSDVGAAPVPSAVVALPWAAETLLGGGLLVAALVVTAVLTARQVSRSGPADLRAGDL</sequence>
<dbReference type="Proteomes" id="UP000198832">
    <property type="component" value="Unassembled WGS sequence"/>
</dbReference>
<dbReference type="STRING" id="574651.SAMN04487968_10854"/>
<dbReference type="PANTHER" id="PTHR30572:SF4">
    <property type="entry name" value="ABC TRANSPORTER PERMEASE YTRF"/>
    <property type="match status" value="1"/>
</dbReference>
<organism evidence="9 10">
    <name type="scientific">Nocardioides terrae</name>
    <dbReference type="NCBI Taxonomy" id="574651"/>
    <lineage>
        <taxon>Bacteria</taxon>
        <taxon>Bacillati</taxon>
        <taxon>Actinomycetota</taxon>
        <taxon>Actinomycetes</taxon>
        <taxon>Propionibacteriales</taxon>
        <taxon>Nocardioidaceae</taxon>
        <taxon>Nocardioides</taxon>
    </lineage>
</organism>
<feature type="transmembrane region" description="Helical" evidence="7">
    <location>
        <begin position="388"/>
        <end position="410"/>
    </location>
</feature>
<dbReference type="OrthoDB" id="5176391at2"/>
<evidence type="ECO:0000256" key="1">
    <source>
        <dbReference type="ARBA" id="ARBA00004651"/>
    </source>
</evidence>
<proteinExistence type="inferred from homology"/>
<evidence type="ECO:0000313" key="10">
    <source>
        <dbReference type="Proteomes" id="UP000198832"/>
    </source>
</evidence>
<dbReference type="Pfam" id="PF02687">
    <property type="entry name" value="FtsX"/>
    <property type="match status" value="1"/>
</dbReference>